<feature type="non-terminal residue" evidence="5">
    <location>
        <position position="152"/>
    </location>
</feature>
<accession>A0A382PJU9</accession>
<dbReference type="PANTHER" id="PTHR30002">
    <property type="entry name" value="EPOXYQUEUOSINE REDUCTASE"/>
    <property type="match status" value="1"/>
</dbReference>
<feature type="compositionally biased region" description="Polar residues" evidence="3">
    <location>
        <begin position="1"/>
        <end position="15"/>
    </location>
</feature>
<protein>
    <recommendedName>
        <fullName evidence="4">DUF1730 domain-containing protein</fullName>
    </recommendedName>
</protein>
<evidence type="ECO:0000256" key="1">
    <source>
        <dbReference type="ARBA" id="ARBA00022485"/>
    </source>
</evidence>
<sequence length="152" mass="17010">MNNPGSSPFVESSVHTEGGLSMDSKGLSEAIKRKAGELGFELVGMVPVAPSETHRIYKGWLKKGYAGDMAYLKRHLPLKEDPRTLLPQAVSLVALAFNYHTGDHPEIDGSHGKISRYAWGDDYHELIHERLRLLREYIHGDLRLGEESRGFV</sequence>
<dbReference type="PANTHER" id="PTHR30002:SF4">
    <property type="entry name" value="EPOXYQUEUOSINE REDUCTASE"/>
    <property type="match status" value="1"/>
</dbReference>
<evidence type="ECO:0000256" key="2">
    <source>
        <dbReference type="ARBA" id="ARBA00023002"/>
    </source>
</evidence>
<dbReference type="InterPro" id="IPR013542">
    <property type="entry name" value="QueG_DUF1730"/>
</dbReference>
<dbReference type="GO" id="GO:0051539">
    <property type="term" value="F:4 iron, 4 sulfur cluster binding"/>
    <property type="evidence" value="ECO:0007669"/>
    <property type="project" value="UniProtKB-KW"/>
</dbReference>
<reference evidence="5" key="1">
    <citation type="submission" date="2018-05" db="EMBL/GenBank/DDBJ databases">
        <authorList>
            <person name="Lanie J.A."/>
            <person name="Ng W.-L."/>
            <person name="Kazmierczak K.M."/>
            <person name="Andrzejewski T.M."/>
            <person name="Davidsen T.M."/>
            <person name="Wayne K.J."/>
            <person name="Tettelin H."/>
            <person name="Glass J.I."/>
            <person name="Rusch D."/>
            <person name="Podicherti R."/>
            <person name="Tsui H.-C.T."/>
            <person name="Winkler M.E."/>
        </authorList>
    </citation>
    <scope>NUCLEOTIDE SEQUENCE</scope>
</reference>
<keyword evidence="1" id="KW-0004">4Fe-4S</keyword>
<keyword evidence="1" id="KW-0479">Metal-binding</keyword>
<gene>
    <name evidence="5" type="ORF">METZ01_LOCUS326523</name>
</gene>
<dbReference type="InterPro" id="IPR004453">
    <property type="entry name" value="QueG"/>
</dbReference>
<feature type="region of interest" description="Disordered" evidence="3">
    <location>
        <begin position="1"/>
        <end position="23"/>
    </location>
</feature>
<proteinExistence type="predicted"/>
<evidence type="ECO:0000256" key="3">
    <source>
        <dbReference type="SAM" id="MobiDB-lite"/>
    </source>
</evidence>
<evidence type="ECO:0000313" key="5">
    <source>
        <dbReference type="EMBL" id="SVC73669.1"/>
    </source>
</evidence>
<evidence type="ECO:0000259" key="4">
    <source>
        <dbReference type="Pfam" id="PF08331"/>
    </source>
</evidence>
<name>A0A382PJU9_9ZZZZ</name>
<keyword evidence="1" id="KW-0408">Iron</keyword>
<keyword evidence="1" id="KW-0411">Iron-sulfur</keyword>
<keyword evidence="2" id="KW-0560">Oxidoreductase</keyword>
<dbReference type="GO" id="GO:0008616">
    <property type="term" value="P:tRNA queuosine(34) biosynthetic process"/>
    <property type="evidence" value="ECO:0007669"/>
    <property type="project" value="InterPro"/>
</dbReference>
<organism evidence="5">
    <name type="scientific">marine metagenome</name>
    <dbReference type="NCBI Taxonomy" id="408172"/>
    <lineage>
        <taxon>unclassified sequences</taxon>
        <taxon>metagenomes</taxon>
        <taxon>ecological metagenomes</taxon>
    </lineage>
</organism>
<feature type="domain" description="DUF1730" evidence="4">
    <location>
        <begin position="81"/>
        <end position="142"/>
    </location>
</feature>
<dbReference type="AlphaFoldDB" id="A0A382PJU9"/>
<dbReference type="Pfam" id="PF08331">
    <property type="entry name" value="QueG_DUF1730"/>
    <property type="match status" value="1"/>
</dbReference>
<dbReference type="EMBL" id="UINC01107928">
    <property type="protein sequence ID" value="SVC73669.1"/>
    <property type="molecule type" value="Genomic_DNA"/>
</dbReference>
<dbReference type="GO" id="GO:0052693">
    <property type="term" value="F:epoxyqueuosine reductase activity"/>
    <property type="evidence" value="ECO:0007669"/>
    <property type="project" value="TreeGrafter"/>
</dbReference>